<name>A0A1E3PKH3_9ASCO</name>
<dbReference type="PANTHER" id="PTHR28042:SF1">
    <property type="entry name" value="E3 UBIQUITIN-PROTEIN LIGASE COMPLEX SLX5-SLX8 SUBUNIT SLX5"/>
    <property type="match status" value="1"/>
</dbReference>
<evidence type="ECO:0000313" key="2">
    <source>
        <dbReference type="EMBL" id="ODQ65347.1"/>
    </source>
</evidence>
<proteinExistence type="predicted"/>
<feature type="region of interest" description="Disordered" evidence="1">
    <location>
        <begin position="116"/>
        <end position="200"/>
    </location>
</feature>
<feature type="compositionally biased region" description="Basic and acidic residues" evidence="1">
    <location>
        <begin position="480"/>
        <end position="518"/>
    </location>
</feature>
<dbReference type="InterPro" id="IPR038886">
    <property type="entry name" value="E3_SLX5/Rfp1"/>
</dbReference>
<protein>
    <recommendedName>
        <fullName evidence="4">RING-type domain-containing protein</fullName>
    </recommendedName>
</protein>
<keyword evidence="3" id="KW-1185">Reference proteome</keyword>
<dbReference type="GO" id="GO:0033768">
    <property type="term" value="C:SUMO-targeted ubiquitin ligase complex"/>
    <property type="evidence" value="ECO:0007669"/>
    <property type="project" value="TreeGrafter"/>
</dbReference>
<evidence type="ECO:0008006" key="4">
    <source>
        <dbReference type="Google" id="ProtNLM"/>
    </source>
</evidence>
<dbReference type="AlphaFoldDB" id="A0A1E3PKH3"/>
<sequence length="651" mass="73661">MSTSAPSRANDASVIDSAITTTSASPFVPQEISVIDLTDEQTHIPSDVQSMPPIPDLYPLQVPTQTEPPEARVGTERSSTITIISSDDEPETIAENRPNRLSNRRRIAPYIRQIIQDGSPHPIPTASDLDRREDVDTGTPEQMYSMRRNTGRRTRGQAIRDRSTGGTHAGDREISGGFRRRPNQRTSNVTRDSSDNYGLPSGYTYTPAYHTMRRNPSGGWSGQGGPAVLRGPGDEWFNISTNALHEFGFPLDDDTTSAPPTNTNTSNNNNSNDITRINGEQLATALRRRAQQEQRASFIRHQRMFIHNTNYANNARTTEALDRYLQQEIRQYRHNADEEVWSGDPRADPRGWINALLNRHRTPHLNNHSSTTTTTTTTTNFDSRFEEDLRRAMVLSAEQHIDEHQRRKNVVIKETPEIPEKTRSGYTRGFEGLVENDNLKDKTATCALCDVELGTGLPGLEYGVRKSELQFEINLNMDSTPEKESNNQSSKEGKDIGKEDEKQNIEKEGEKPKESEEQIRAKRKMFNRISQQYGVITIMDIMLSKRLFFSTCGHVYCGRCVKNIMNQRGVKKSAKKEIESNKRKRTMEVERINKTAKLESEPGLTVTCKDDYDKEEELESFELVDVPSACPVEGCNKSFKRLKTPFIEIFS</sequence>
<dbReference type="GO" id="GO:0004842">
    <property type="term" value="F:ubiquitin-protein transferase activity"/>
    <property type="evidence" value="ECO:0007669"/>
    <property type="project" value="TreeGrafter"/>
</dbReference>
<feature type="region of interest" description="Disordered" evidence="1">
    <location>
        <begin position="476"/>
        <end position="518"/>
    </location>
</feature>
<gene>
    <name evidence="2" type="ORF">NADFUDRAFT_51942</name>
</gene>
<feature type="region of interest" description="Disordered" evidence="1">
    <location>
        <begin position="254"/>
        <end position="273"/>
    </location>
</feature>
<evidence type="ECO:0000256" key="1">
    <source>
        <dbReference type="SAM" id="MobiDB-lite"/>
    </source>
</evidence>
<dbReference type="PANTHER" id="PTHR28042">
    <property type="entry name" value="E3 UBIQUITIN-PROTEIN LIGASE COMPLEX SLX5-SLX8 SUBUNIT SLX5"/>
    <property type="match status" value="1"/>
</dbReference>
<accession>A0A1E3PKH3</accession>
<dbReference type="EMBL" id="KV454410">
    <property type="protein sequence ID" value="ODQ65347.1"/>
    <property type="molecule type" value="Genomic_DNA"/>
</dbReference>
<dbReference type="Proteomes" id="UP000095009">
    <property type="component" value="Unassembled WGS sequence"/>
</dbReference>
<evidence type="ECO:0000313" key="3">
    <source>
        <dbReference type="Proteomes" id="UP000095009"/>
    </source>
</evidence>
<reference evidence="2 3" key="1">
    <citation type="journal article" date="2016" name="Proc. Natl. Acad. Sci. U.S.A.">
        <title>Comparative genomics of biotechnologically important yeasts.</title>
        <authorList>
            <person name="Riley R."/>
            <person name="Haridas S."/>
            <person name="Wolfe K.H."/>
            <person name="Lopes M.R."/>
            <person name="Hittinger C.T."/>
            <person name="Goeker M."/>
            <person name="Salamov A.A."/>
            <person name="Wisecaver J.H."/>
            <person name="Long T.M."/>
            <person name="Calvey C.H."/>
            <person name="Aerts A.L."/>
            <person name="Barry K.W."/>
            <person name="Choi C."/>
            <person name="Clum A."/>
            <person name="Coughlan A.Y."/>
            <person name="Deshpande S."/>
            <person name="Douglass A.P."/>
            <person name="Hanson S.J."/>
            <person name="Klenk H.-P."/>
            <person name="LaButti K.M."/>
            <person name="Lapidus A."/>
            <person name="Lindquist E.A."/>
            <person name="Lipzen A.M."/>
            <person name="Meier-Kolthoff J.P."/>
            <person name="Ohm R.A."/>
            <person name="Otillar R.P."/>
            <person name="Pangilinan J.L."/>
            <person name="Peng Y."/>
            <person name="Rokas A."/>
            <person name="Rosa C.A."/>
            <person name="Scheuner C."/>
            <person name="Sibirny A.A."/>
            <person name="Slot J.C."/>
            <person name="Stielow J.B."/>
            <person name="Sun H."/>
            <person name="Kurtzman C.P."/>
            <person name="Blackwell M."/>
            <person name="Grigoriev I.V."/>
            <person name="Jeffries T.W."/>
        </authorList>
    </citation>
    <scope>NUCLEOTIDE SEQUENCE [LARGE SCALE GENOMIC DNA]</scope>
    <source>
        <strain evidence="2 3">DSM 6958</strain>
    </source>
</reference>
<organism evidence="2 3">
    <name type="scientific">Nadsonia fulvescens var. elongata DSM 6958</name>
    <dbReference type="NCBI Taxonomy" id="857566"/>
    <lineage>
        <taxon>Eukaryota</taxon>
        <taxon>Fungi</taxon>
        <taxon>Dikarya</taxon>
        <taxon>Ascomycota</taxon>
        <taxon>Saccharomycotina</taxon>
        <taxon>Dipodascomycetes</taxon>
        <taxon>Dipodascales</taxon>
        <taxon>Dipodascales incertae sedis</taxon>
        <taxon>Nadsonia</taxon>
    </lineage>
</organism>
<feature type="compositionally biased region" description="Low complexity" evidence="1">
    <location>
        <begin position="256"/>
        <end position="273"/>
    </location>
</feature>
<dbReference type="OrthoDB" id="4090114at2759"/>
<feature type="compositionally biased region" description="Basic and acidic residues" evidence="1">
    <location>
        <begin position="158"/>
        <end position="174"/>
    </location>
</feature>